<evidence type="ECO:0000313" key="3">
    <source>
        <dbReference type="Proteomes" id="UP000824160"/>
    </source>
</evidence>
<keyword evidence="1" id="KW-0812">Transmembrane</keyword>
<feature type="transmembrane region" description="Helical" evidence="1">
    <location>
        <begin position="35"/>
        <end position="52"/>
    </location>
</feature>
<keyword evidence="1" id="KW-1133">Transmembrane helix</keyword>
<evidence type="ECO:0000313" key="2">
    <source>
        <dbReference type="EMBL" id="HIT93648.1"/>
    </source>
</evidence>
<evidence type="ECO:0008006" key="4">
    <source>
        <dbReference type="Google" id="ProtNLM"/>
    </source>
</evidence>
<dbReference type="EMBL" id="DVLW01000017">
    <property type="protein sequence ID" value="HIT93648.1"/>
    <property type="molecule type" value="Genomic_DNA"/>
</dbReference>
<gene>
    <name evidence="2" type="ORF">IAC43_00530</name>
</gene>
<comment type="caution">
    <text evidence="2">The sequence shown here is derived from an EMBL/GenBank/DDBJ whole genome shotgun (WGS) entry which is preliminary data.</text>
</comment>
<proteinExistence type="predicted"/>
<dbReference type="Proteomes" id="UP000824160">
    <property type="component" value="Unassembled WGS sequence"/>
</dbReference>
<reference evidence="2" key="1">
    <citation type="submission" date="2020-10" db="EMBL/GenBank/DDBJ databases">
        <authorList>
            <person name="Gilroy R."/>
        </authorList>
    </citation>
    <scope>NUCLEOTIDE SEQUENCE</scope>
    <source>
        <strain evidence="2">ChiBcec7-5410</strain>
    </source>
</reference>
<keyword evidence="1" id="KW-0472">Membrane</keyword>
<feature type="transmembrane region" description="Helical" evidence="1">
    <location>
        <begin position="6"/>
        <end position="23"/>
    </location>
</feature>
<accession>A0A9D1H4U4</accession>
<reference evidence="2" key="2">
    <citation type="journal article" date="2021" name="PeerJ">
        <title>Extensive microbial diversity within the chicken gut microbiome revealed by metagenomics and culture.</title>
        <authorList>
            <person name="Gilroy R."/>
            <person name="Ravi A."/>
            <person name="Getino M."/>
            <person name="Pursley I."/>
            <person name="Horton D.L."/>
            <person name="Alikhan N.F."/>
            <person name="Baker D."/>
            <person name="Gharbi K."/>
            <person name="Hall N."/>
            <person name="Watson M."/>
            <person name="Adriaenssens E.M."/>
            <person name="Foster-Nyarko E."/>
            <person name="Jarju S."/>
            <person name="Secka A."/>
            <person name="Antonio M."/>
            <person name="Oren A."/>
            <person name="Chaudhuri R.R."/>
            <person name="La Ragione R."/>
            <person name="Hildebrand F."/>
            <person name="Pallen M.J."/>
        </authorList>
    </citation>
    <scope>NUCLEOTIDE SEQUENCE</scope>
    <source>
        <strain evidence="2">ChiBcec7-5410</strain>
    </source>
</reference>
<name>A0A9D1H4U4_9FIRM</name>
<protein>
    <recommendedName>
        <fullName evidence="4">Stage III sporulation protein AF</fullName>
    </recommendedName>
</protein>
<organism evidence="2 3">
    <name type="scientific">Candidatus Faecivivens stercoripullorum</name>
    <dbReference type="NCBI Taxonomy" id="2840805"/>
    <lineage>
        <taxon>Bacteria</taxon>
        <taxon>Bacillati</taxon>
        <taxon>Bacillota</taxon>
        <taxon>Clostridia</taxon>
        <taxon>Eubacteriales</taxon>
        <taxon>Oscillospiraceae</taxon>
        <taxon>Oscillospiraceae incertae sedis</taxon>
        <taxon>Candidatus Faecivivens</taxon>
    </lineage>
</organism>
<dbReference type="AlphaFoldDB" id="A0A9D1H4U4"/>
<evidence type="ECO:0000256" key="1">
    <source>
        <dbReference type="SAM" id="Phobius"/>
    </source>
</evidence>
<sequence length="168" mass="18164">MEQLKLTAAALCATMVLSAVILMLTPERENGMMRFAVRIFFLLSILLPVITLDADDFTLPDTVLEQPEGDLGELAQQQLESAAKQLLCQKAEAILESHGVEDAKVEMEIHIDGEDSISITSLRILIDQQQLASALAATASLNESFGVTATLVTTENEDDGKDKESADS</sequence>